<accession>A0A929A0U5</accession>
<protein>
    <recommendedName>
        <fullName evidence="3">Restriction endonuclease subunit R</fullName>
    </recommendedName>
</protein>
<dbReference type="Proteomes" id="UP000615026">
    <property type="component" value="Unassembled WGS sequence"/>
</dbReference>
<keyword evidence="2" id="KW-1185">Reference proteome</keyword>
<gene>
    <name evidence="1" type="ORF">IQ260_30295</name>
</gene>
<proteinExistence type="predicted"/>
<evidence type="ECO:0000313" key="2">
    <source>
        <dbReference type="Proteomes" id="UP000615026"/>
    </source>
</evidence>
<dbReference type="RefSeq" id="WP_193996752.1">
    <property type="nucleotide sequence ID" value="NZ_JADEXP010000595.1"/>
</dbReference>
<name>A0A929A0U5_LEPEC</name>
<dbReference type="EMBL" id="JADEXP010000595">
    <property type="protein sequence ID" value="MBE9070931.1"/>
    <property type="molecule type" value="Genomic_DNA"/>
</dbReference>
<comment type="caution">
    <text evidence="1">The sequence shown here is derived from an EMBL/GenBank/DDBJ whole genome shotgun (WGS) entry which is preliminary data.</text>
</comment>
<sequence>MPYSKFSLQKVQQEFGLIIHEAIHFLPTLPAVSPDTLLTATLADSLPLALAQGNEKARSEWIINPILTAVRRLANTKVSVFSGKEFNVDPSQELVGYVDFLIARSPRLLVLESPVVMMVEAKPENLNAGLGQCAAEMVAAQIFNQQPEKMIYGCVTNGELWKFLKLEGTDLTIDLEAYSLEPLERLLGILIYLACEG</sequence>
<evidence type="ECO:0008006" key="3">
    <source>
        <dbReference type="Google" id="ProtNLM"/>
    </source>
</evidence>
<reference evidence="1" key="1">
    <citation type="submission" date="2020-10" db="EMBL/GenBank/DDBJ databases">
        <authorList>
            <person name="Castelo-Branco R."/>
            <person name="Eusebio N."/>
            <person name="Adriana R."/>
            <person name="Vieira A."/>
            <person name="Brugerolle De Fraissinette N."/>
            <person name="Rezende De Castro R."/>
            <person name="Schneider M.P."/>
            <person name="Vasconcelos V."/>
            <person name="Leao P.N."/>
        </authorList>
    </citation>
    <scope>NUCLEOTIDE SEQUENCE</scope>
    <source>
        <strain evidence="1">LEGE 11479</strain>
    </source>
</reference>
<dbReference type="AlphaFoldDB" id="A0A929A0U5"/>
<evidence type="ECO:0000313" key="1">
    <source>
        <dbReference type="EMBL" id="MBE9070931.1"/>
    </source>
</evidence>
<organism evidence="1 2">
    <name type="scientific">Leptolyngbya cf. ectocarpi LEGE 11479</name>
    <dbReference type="NCBI Taxonomy" id="1828722"/>
    <lineage>
        <taxon>Bacteria</taxon>
        <taxon>Bacillati</taxon>
        <taxon>Cyanobacteriota</taxon>
        <taxon>Cyanophyceae</taxon>
        <taxon>Leptolyngbyales</taxon>
        <taxon>Leptolyngbyaceae</taxon>
        <taxon>Leptolyngbya group</taxon>
        <taxon>Leptolyngbya</taxon>
    </lineage>
</organism>